<dbReference type="InterPro" id="IPR035965">
    <property type="entry name" value="PAS-like_dom_sf"/>
</dbReference>
<accession>A0A345E448</accession>
<protein>
    <submittedName>
        <fullName evidence="8">PAS domain S-box protein</fullName>
    </submittedName>
</protein>
<evidence type="ECO:0000313" key="8">
    <source>
        <dbReference type="EMBL" id="AXG06970.1"/>
    </source>
</evidence>
<sequence>MSAIDEPRLLHVDDDPAVLDLTAAFLDRELDWPVTTVTETSVDAALERLSVGAFDCIVSDYDMPEMDGLAFFDALRDRDVDAPFILYTGKGSEEIASQALNAGVTGYFQKGGPEQQRRLANRVGQAIEESRTQTVADRYSTVMEALGYPIYVVDETGHFEFVNEPFAELTGYDVSTIVGSKPGLIKTDAAVERASDELGSILSSEGPSISRFEVDIVPKEGEPIRCRDHMAALPYDGECFEGSVGILRDVSTERRRARELERRTRAMDEAPIGITMSDPSKPDTPLTYVNDRFVEMTGYDRETLLGRNLRFLRASDAADDSVAELRAAVDAGESVTTTLRTQRRDGEAFRTRVSRTPLRDEDGDVTRWVGFHERQTRR</sequence>
<feature type="domain" description="Response regulatory" evidence="5">
    <location>
        <begin position="8"/>
        <end position="125"/>
    </location>
</feature>
<dbReference type="PROSITE" id="PS50112">
    <property type="entry name" value="PAS"/>
    <property type="match status" value="2"/>
</dbReference>
<dbReference type="PANTHER" id="PTHR47429">
    <property type="entry name" value="PROTEIN TWIN LOV 1"/>
    <property type="match status" value="1"/>
</dbReference>
<proteinExistence type="predicted"/>
<dbReference type="GO" id="GO:0000160">
    <property type="term" value="P:phosphorelay signal transduction system"/>
    <property type="evidence" value="ECO:0007669"/>
    <property type="project" value="InterPro"/>
</dbReference>
<feature type="domain" description="PAS" evidence="6">
    <location>
        <begin position="135"/>
        <end position="179"/>
    </location>
</feature>
<organism evidence="8 9">
    <name type="scientific">Haloplanus rubicundus</name>
    <dbReference type="NCBI Taxonomy" id="1547898"/>
    <lineage>
        <taxon>Archaea</taxon>
        <taxon>Methanobacteriati</taxon>
        <taxon>Methanobacteriota</taxon>
        <taxon>Stenosarchaea group</taxon>
        <taxon>Halobacteria</taxon>
        <taxon>Halobacteriales</taxon>
        <taxon>Haloferacaceae</taxon>
        <taxon>Haloplanus</taxon>
    </lineage>
</organism>
<keyword evidence="9" id="KW-1185">Reference proteome</keyword>
<evidence type="ECO:0000256" key="4">
    <source>
        <dbReference type="PROSITE-ProRule" id="PRU00169"/>
    </source>
</evidence>
<dbReference type="PROSITE" id="PS50110">
    <property type="entry name" value="RESPONSE_REGULATORY"/>
    <property type="match status" value="1"/>
</dbReference>
<dbReference type="AlphaFoldDB" id="A0A345E448"/>
<name>A0A345E448_9EURY</name>
<dbReference type="CDD" id="cd00130">
    <property type="entry name" value="PAS"/>
    <property type="match status" value="2"/>
</dbReference>
<evidence type="ECO:0000259" key="5">
    <source>
        <dbReference type="PROSITE" id="PS50110"/>
    </source>
</evidence>
<feature type="modified residue" description="4-aspartylphosphate" evidence="4">
    <location>
        <position position="60"/>
    </location>
</feature>
<dbReference type="Gene3D" id="3.40.50.2300">
    <property type="match status" value="1"/>
</dbReference>
<dbReference type="Proteomes" id="UP000253273">
    <property type="component" value="Chromosome"/>
</dbReference>
<dbReference type="SMART" id="SM00091">
    <property type="entry name" value="PAS"/>
    <property type="match status" value="2"/>
</dbReference>
<evidence type="ECO:0000259" key="6">
    <source>
        <dbReference type="PROSITE" id="PS50112"/>
    </source>
</evidence>
<keyword evidence="3" id="KW-0157">Chromophore</keyword>
<dbReference type="Gene3D" id="3.30.450.20">
    <property type="entry name" value="PAS domain"/>
    <property type="match status" value="2"/>
</dbReference>
<evidence type="ECO:0000256" key="1">
    <source>
        <dbReference type="ARBA" id="ARBA00022630"/>
    </source>
</evidence>
<keyword evidence="2" id="KW-0288">FMN</keyword>
<dbReference type="Pfam" id="PF00072">
    <property type="entry name" value="Response_reg"/>
    <property type="match status" value="1"/>
</dbReference>
<dbReference type="CDD" id="cd00156">
    <property type="entry name" value="REC"/>
    <property type="match status" value="1"/>
</dbReference>
<feature type="domain" description="PAC" evidence="7">
    <location>
        <begin position="335"/>
        <end position="378"/>
    </location>
</feature>
<dbReference type="SMART" id="SM00086">
    <property type="entry name" value="PAC"/>
    <property type="match status" value="2"/>
</dbReference>
<gene>
    <name evidence="8" type="ORF">DU500_11330</name>
</gene>
<dbReference type="PANTHER" id="PTHR47429:SF2">
    <property type="entry name" value="PROTEIN TWIN LOV 1"/>
    <property type="match status" value="1"/>
</dbReference>
<dbReference type="InterPro" id="IPR000700">
    <property type="entry name" value="PAS-assoc_C"/>
</dbReference>
<dbReference type="SUPFAM" id="SSF55785">
    <property type="entry name" value="PYP-like sensor domain (PAS domain)"/>
    <property type="match status" value="2"/>
</dbReference>
<evidence type="ECO:0000256" key="2">
    <source>
        <dbReference type="ARBA" id="ARBA00022643"/>
    </source>
</evidence>
<keyword evidence="4" id="KW-0597">Phosphoprotein</keyword>
<evidence type="ECO:0000313" key="9">
    <source>
        <dbReference type="Proteomes" id="UP000253273"/>
    </source>
</evidence>
<dbReference type="InterPro" id="IPR011006">
    <property type="entry name" value="CheY-like_superfamily"/>
</dbReference>
<keyword evidence="1" id="KW-0285">Flavoprotein</keyword>
<dbReference type="PROSITE" id="PS50113">
    <property type="entry name" value="PAC"/>
    <property type="match status" value="1"/>
</dbReference>
<dbReference type="EMBL" id="CP031150">
    <property type="protein sequence ID" value="AXG06970.1"/>
    <property type="molecule type" value="Genomic_DNA"/>
</dbReference>
<dbReference type="NCBIfam" id="TIGR00229">
    <property type="entry name" value="sensory_box"/>
    <property type="match status" value="2"/>
</dbReference>
<reference evidence="8 9" key="1">
    <citation type="submission" date="2018-07" db="EMBL/GenBank/DDBJ databases">
        <title>Genome sequences of Haloplanus sp. CBA1113.</title>
        <authorList>
            <person name="Kim Y.B."/>
            <person name="Roh S.W."/>
        </authorList>
    </citation>
    <scope>NUCLEOTIDE SEQUENCE [LARGE SCALE GENOMIC DNA]</scope>
    <source>
        <strain evidence="8 9">CBA1113</strain>
    </source>
</reference>
<evidence type="ECO:0000256" key="3">
    <source>
        <dbReference type="ARBA" id="ARBA00022991"/>
    </source>
</evidence>
<dbReference type="Pfam" id="PF13426">
    <property type="entry name" value="PAS_9"/>
    <property type="match status" value="1"/>
</dbReference>
<feature type="domain" description="PAS" evidence="6">
    <location>
        <begin position="259"/>
        <end position="332"/>
    </location>
</feature>
<dbReference type="InterPro" id="IPR001610">
    <property type="entry name" value="PAC"/>
</dbReference>
<dbReference type="InterPro" id="IPR000014">
    <property type="entry name" value="PAS"/>
</dbReference>
<dbReference type="SUPFAM" id="SSF52172">
    <property type="entry name" value="CheY-like"/>
    <property type="match status" value="1"/>
</dbReference>
<dbReference type="InterPro" id="IPR001789">
    <property type="entry name" value="Sig_transdc_resp-reg_receiver"/>
</dbReference>
<dbReference type="Pfam" id="PF00989">
    <property type="entry name" value="PAS"/>
    <property type="match status" value="1"/>
</dbReference>
<dbReference type="KEGG" id="haj:DU500_11330"/>
<dbReference type="OrthoDB" id="8127at2157"/>
<dbReference type="SMART" id="SM00448">
    <property type="entry name" value="REC"/>
    <property type="match status" value="1"/>
</dbReference>
<dbReference type="InterPro" id="IPR013767">
    <property type="entry name" value="PAS_fold"/>
</dbReference>
<evidence type="ECO:0000259" key="7">
    <source>
        <dbReference type="PROSITE" id="PS50113"/>
    </source>
</evidence>